<dbReference type="CDD" id="cd08414">
    <property type="entry name" value="PBP2_LTTR_aromatics_like"/>
    <property type="match status" value="1"/>
</dbReference>
<evidence type="ECO:0000259" key="5">
    <source>
        <dbReference type="PROSITE" id="PS50931"/>
    </source>
</evidence>
<dbReference type="eggNOG" id="COG0583">
    <property type="taxonomic scope" value="Bacteria"/>
</dbReference>
<dbReference type="RefSeq" id="WP_034790473.1">
    <property type="nucleotide sequence ID" value="NZ_JMPJ01000047.1"/>
</dbReference>
<keyword evidence="2" id="KW-0805">Transcription regulation</keyword>
<dbReference type="SUPFAM" id="SSF53850">
    <property type="entry name" value="Periplasmic binding protein-like II"/>
    <property type="match status" value="1"/>
</dbReference>
<dbReference type="AlphaFoldDB" id="A0A085GD97"/>
<keyword evidence="3" id="KW-0238">DNA-binding</keyword>
<dbReference type="GeneID" id="78380023"/>
<name>A0A085GD97_EWIA3</name>
<dbReference type="InterPro" id="IPR036390">
    <property type="entry name" value="WH_DNA-bd_sf"/>
</dbReference>
<evidence type="ECO:0000313" key="7">
    <source>
        <dbReference type="Proteomes" id="UP000028640"/>
    </source>
</evidence>
<dbReference type="PRINTS" id="PR00039">
    <property type="entry name" value="HTHLYSR"/>
</dbReference>
<dbReference type="Gene3D" id="3.40.190.10">
    <property type="entry name" value="Periplasmic binding protein-like II"/>
    <property type="match status" value="2"/>
</dbReference>
<dbReference type="GO" id="GO:0032993">
    <property type="term" value="C:protein-DNA complex"/>
    <property type="evidence" value="ECO:0007669"/>
    <property type="project" value="TreeGrafter"/>
</dbReference>
<dbReference type="GO" id="GO:0003700">
    <property type="term" value="F:DNA-binding transcription factor activity"/>
    <property type="evidence" value="ECO:0007669"/>
    <property type="project" value="InterPro"/>
</dbReference>
<dbReference type="Pfam" id="PF03466">
    <property type="entry name" value="LysR_substrate"/>
    <property type="match status" value="1"/>
</dbReference>
<dbReference type="InterPro" id="IPR036388">
    <property type="entry name" value="WH-like_DNA-bd_sf"/>
</dbReference>
<dbReference type="InterPro" id="IPR000847">
    <property type="entry name" value="LysR_HTH_N"/>
</dbReference>
<dbReference type="STRING" id="910964.GEAM_1675"/>
<protein>
    <submittedName>
        <fullName evidence="6">LysR family transcriptional regulator</fullName>
    </submittedName>
</protein>
<dbReference type="EMBL" id="JMPJ01000047">
    <property type="protein sequence ID" value="KFC81692.1"/>
    <property type="molecule type" value="Genomic_DNA"/>
</dbReference>
<dbReference type="PANTHER" id="PTHR30346:SF28">
    <property type="entry name" value="HTH-TYPE TRANSCRIPTIONAL REGULATOR CYNR"/>
    <property type="match status" value="1"/>
</dbReference>
<sequence>MNLKLLKAFVTLAEKGNYAEAASALSMTQPALTKQINLLESAINLRLFNRGRQGTLLTPGGAQLLPEARKVLKQSALFMQHAGLVAQGLEGKIAIGFGLSSFVYAPQSVARFGKRFPAINITLQDLPSSQQMQMLQQGELQMGFVRVPPPSPLEYLPLFEDRLVLITPESRSLTVDQWLAKHPLLRLQSGRGQGLNGQIDLFMHEQHYQASSEQYAADIHTLLAMVLAGLGVALLPQSIVHIAPSDLNIVQLKGRALRWQTGIAWDPRIEDGVRDKFIEMVRQESPAAG</sequence>
<dbReference type="Proteomes" id="UP000028640">
    <property type="component" value="Unassembled WGS sequence"/>
</dbReference>
<dbReference type="GO" id="GO:0003677">
    <property type="term" value="F:DNA binding"/>
    <property type="evidence" value="ECO:0007669"/>
    <property type="project" value="UniProtKB-KW"/>
</dbReference>
<dbReference type="InterPro" id="IPR005119">
    <property type="entry name" value="LysR_subst-bd"/>
</dbReference>
<gene>
    <name evidence="6" type="ORF">GEAM_1675</name>
</gene>
<evidence type="ECO:0000256" key="1">
    <source>
        <dbReference type="ARBA" id="ARBA00009437"/>
    </source>
</evidence>
<evidence type="ECO:0000256" key="3">
    <source>
        <dbReference type="ARBA" id="ARBA00023125"/>
    </source>
</evidence>
<evidence type="ECO:0000256" key="2">
    <source>
        <dbReference type="ARBA" id="ARBA00023015"/>
    </source>
</evidence>
<dbReference type="OrthoDB" id="9067838at2"/>
<comment type="similarity">
    <text evidence="1">Belongs to the LysR transcriptional regulatory family.</text>
</comment>
<dbReference type="Pfam" id="PF00126">
    <property type="entry name" value="HTH_1"/>
    <property type="match status" value="1"/>
</dbReference>
<dbReference type="PROSITE" id="PS50931">
    <property type="entry name" value="HTH_LYSR"/>
    <property type="match status" value="1"/>
</dbReference>
<accession>A0A085GD97</accession>
<dbReference type="Gene3D" id="1.10.10.10">
    <property type="entry name" value="Winged helix-like DNA-binding domain superfamily/Winged helix DNA-binding domain"/>
    <property type="match status" value="1"/>
</dbReference>
<comment type="caution">
    <text evidence="6">The sequence shown here is derived from an EMBL/GenBank/DDBJ whole genome shotgun (WGS) entry which is preliminary data.</text>
</comment>
<feature type="domain" description="HTH lysR-type" evidence="5">
    <location>
        <begin position="1"/>
        <end position="58"/>
    </location>
</feature>
<reference evidence="6 7" key="1">
    <citation type="submission" date="2014-05" db="EMBL/GenBank/DDBJ databases">
        <title>ATOL: Assembling a taxonomically balanced genome-scale reconstruction of the evolutionary history of the Enterobacteriaceae.</title>
        <authorList>
            <person name="Plunkett G.III."/>
            <person name="Neeno-Eckwall E.C."/>
            <person name="Glasner J.D."/>
            <person name="Perna N.T."/>
        </authorList>
    </citation>
    <scope>NUCLEOTIDE SEQUENCE [LARGE SCALE GENOMIC DNA]</scope>
    <source>
        <strain evidence="6 7">ATCC 33852</strain>
    </source>
</reference>
<keyword evidence="7" id="KW-1185">Reference proteome</keyword>
<evidence type="ECO:0000256" key="4">
    <source>
        <dbReference type="ARBA" id="ARBA00023163"/>
    </source>
</evidence>
<organism evidence="6 7">
    <name type="scientific">Ewingella americana (strain ATCC 33852 / DSM 4580 / CCUG 14506 / JCM 5911 / LMG 7869 / NCTC 12157 / CDC 1468-78)</name>
    <dbReference type="NCBI Taxonomy" id="910964"/>
    <lineage>
        <taxon>Bacteria</taxon>
        <taxon>Pseudomonadati</taxon>
        <taxon>Pseudomonadota</taxon>
        <taxon>Gammaproteobacteria</taxon>
        <taxon>Enterobacterales</taxon>
        <taxon>Yersiniaceae</taxon>
        <taxon>Ewingella</taxon>
    </lineage>
</organism>
<keyword evidence="4" id="KW-0804">Transcription</keyword>
<dbReference type="SUPFAM" id="SSF46785">
    <property type="entry name" value="Winged helix' DNA-binding domain"/>
    <property type="match status" value="1"/>
</dbReference>
<dbReference type="PANTHER" id="PTHR30346">
    <property type="entry name" value="TRANSCRIPTIONAL DUAL REGULATOR HCAR-RELATED"/>
    <property type="match status" value="1"/>
</dbReference>
<proteinExistence type="inferred from homology"/>
<evidence type="ECO:0000313" key="6">
    <source>
        <dbReference type="EMBL" id="KFC81692.1"/>
    </source>
</evidence>